<proteinExistence type="predicted"/>
<gene>
    <name evidence="2" type="ORF">GCM10010324_60760</name>
</gene>
<dbReference type="PANTHER" id="PTHR19879">
    <property type="entry name" value="TRANSCRIPTION INITIATION FACTOR TFIID"/>
    <property type="match status" value="1"/>
</dbReference>
<keyword evidence="1" id="KW-0853">WD repeat</keyword>
<dbReference type="InterPro" id="IPR015943">
    <property type="entry name" value="WD40/YVTN_repeat-like_dom_sf"/>
</dbReference>
<dbReference type="Gene3D" id="2.130.10.10">
    <property type="entry name" value="YVTN repeat-like/Quinoprotein amine dehydrogenase"/>
    <property type="match status" value="1"/>
</dbReference>
<dbReference type="SUPFAM" id="SSF50978">
    <property type="entry name" value="WD40 repeat-like"/>
    <property type="match status" value="1"/>
</dbReference>
<evidence type="ECO:0008006" key="4">
    <source>
        <dbReference type="Google" id="ProtNLM"/>
    </source>
</evidence>
<evidence type="ECO:0000256" key="1">
    <source>
        <dbReference type="PROSITE-ProRule" id="PRU00221"/>
    </source>
</evidence>
<sequence length="146" mass="15569">MLASGGYDGSIRLWDWHTKQPVHSPLSDTLLPRVLACGTISSDRCLVATGDDQGFVRLLDPVSGEQFAELPRGRRSPVQALSFSTTADGHLLILSAGSVWLQLWDVTAATTPVTLRRRSEVRAIAADGTTLAIGDSEGVSVLAFHG</sequence>
<accession>A0ABQ2Z658</accession>
<comment type="caution">
    <text evidence="2">The sequence shown here is derived from an EMBL/GenBank/DDBJ whole genome shotgun (WGS) entry which is preliminary data.</text>
</comment>
<dbReference type="PROSITE" id="PS50294">
    <property type="entry name" value="WD_REPEATS_REGION"/>
    <property type="match status" value="1"/>
</dbReference>
<dbReference type="InterPro" id="IPR036322">
    <property type="entry name" value="WD40_repeat_dom_sf"/>
</dbReference>
<name>A0ABQ2Z658_9ACTN</name>
<reference evidence="3" key="1">
    <citation type="journal article" date="2019" name="Int. J. Syst. Evol. Microbiol.">
        <title>The Global Catalogue of Microorganisms (GCM) 10K type strain sequencing project: providing services to taxonomists for standard genome sequencing and annotation.</title>
        <authorList>
            <consortium name="The Broad Institute Genomics Platform"/>
            <consortium name="The Broad Institute Genome Sequencing Center for Infectious Disease"/>
            <person name="Wu L."/>
            <person name="Ma J."/>
        </authorList>
    </citation>
    <scope>NUCLEOTIDE SEQUENCE [LARGE SCALE GENOMIC DNA]</scope>
    <source>
        <strain evidence="3">JCM 4586</strain>
    </source>
</reference>
<protein>
    <recommendedName>
        <fullName evidence="4">WD40 repeat domain-containing protein</fullName>
    </recommendedName>
</protein>
<feature type="repeat" description="WD" evidence="1">
    <location>
        <begin position="1"/>
        <end position="24"/>
    </location>
</feature>
<keyword evidence="3" id="KW-1185">Reference proteome</keyword>
<evidence type="ECO:0000313" key="3">
    <source>
        <dbReference type="Proteomes" id="UP000659223"/>
    </source>
</evidence>
<dbReference type="Proteomes" id="UP000659223">
    <property type="component" value="Unassembled WGS sequence"/>
</dbReference>
<organism evidence="2 3">
    <name type="scientific">Streptomyces hiroshimensis</name>
    <dbReference type="NCBI Taxonomy" id="66424"/>
    <lineage>
        <taxon>Bacteria</taxon>
        <taxon>Bacillati</taxon>
        <taxon>Actinomycetota</taxon>
        <taxon>Actinomycetes</taxon>
        <taxon>Kitasatosporales</taxon>
        <taxon>Streptomycetaceae</taxon>
        <taxon>Streptomyces</taxon>
    </lineage>
</organism>
<evidence type="ECO:0000313" key="2">
    <source>
        <dbReference type="EMBL" id="GGY05764.1"/>
    </source>
</evidence>
<dbReference type="InterPro" id="IPR001680">
    <property type="entry name" value="WD40_rpt"/>
</dbReference>
<dbReference type="PROSITE" id="PS50082">
    <property type="entry name" value="WD_REPEATS_2"/>
    <property type="match status" value="1"/>
</dbReference>
<dbReference type="Pfam" id="PF00400">
    <property type="entry name" value="WD40"/>
    <property type="match status" value="1"/>
</dbReference>
<dbReference type="EMBL" id="BMUT01000017">
    <property type="protein sequence ID" value="GGY05764.1"/>
    <property type="molecule type" value="Genomic_DNA"/>
</dbReference>
<dbReference type="PANTHER" id="PTHR19879:SF9">
    <property type="entry name" value="TRANSCRIPTION INITIATION FACTOR TFIID SUBUNIT 5"/>
    <property type="match status" value="1"/>
</dbReference>